<evidence type="ECO:0000256" key="6">
    <source>
        <dbReference type="ARBA" id="ARBA00022692"/>
    </source>
</evidence>
<evidence type="ECO:0000256" key="5">
    <source>
        <dbReference type="ARBA" id="ARBA00022556"/>
    </source>
</evidence>
<dbReference type="Proteomes" id="UP000184144">
    <property type="component" value="Unassembled WGS sequence"/>
</dbReference>
<evidence type="ECO:0000313" key="13">
    <source>
        <dbReference type="EMBL" id="SHF42608.1"/>
    </source>
</evidence>
<keyword evidence="2" id="KW-1003">Cell membrane</keyword>
<gene>
    <name evidence="13" type="ORF">SAMN05444273_1067</name>
</gene>
<evidence type="ECO:0000256" key="4">
    <source>
        <dbReference type="ARBA" id="ARBA00022519"/>
    </source>
</evidence>
<dbReference type="Gene3D" id="1.10.3730.20">
    <property type="match status" value="2"/>
</dbReference>
<feature type="transmembrane region" description="Helical" evidence="11">
    <location>
        <begin position="87"/>
        <end position="108"/>
    </location>
</feature>
<evidence type="ECO:0000256" key="11">
    <source>
        <dbReference type="SAM" id="Phobius"/>
    </source>
</evidence>
<feature type="transmembrane region" description="Helical" evidence="11">
    <location>
        <begin position="30"/>
        <end position="52"/>
    </location>
</feature>
<feature type="domain" description="EamA" evidence="12">
    <location>
        <begin position="142"/>
        <end position="275"/>
    </location>
</feature>
<comment type="subcellular location">
    <subcellularLocation>
        <location evidence="1">Cell membrane</location>
        <topology evidence="1">Multi-pass membrane protein</topology>
    </subcellularLocation>
</comment>
<keyword evidence="9" id="KW-0443">Lipid metabolism</keyword>
<dbReference type="InterPro" id="IPR037185">
    <property type="entry name" value="EmrE-like"/>
</dbReference>
<feature type="transmembrane region" description="Helical" evidence="11">
    <location>
        <begin position="204"/>
        <end position="225"/>
    </location>
</feature>
<name>A0A1M5BJJ9_9RHOB</name>
<dbReference type="Pfam" id="PF00892">
    <property type="entry name" value="EamA"/>
    <property type="match status" value="1"/>
</dbReference>
<keyword evidence="3" id="KW-0444">Lipid biosynthesis</keyword>
<feature type="transmembrane region" description="Helical" evidence="11">
    <location>
        <begin position="58"/>
        <end position="80"/>
    </location>
</feature>
<dbReference type="GO" id="GO:0009245">
    <property type="term" value="P:lipid A biosynthetic process"/>
    <property type="evidence" value="ECO:0007669"/>
    <property type="project" value="UniProtKB-KW"/>
</dbReference>
<evidence type="ECO:0000256" key="7">
    <source>
        <dbReference type="ARBA" id="ARBA00022985"/>
    </source>
</evidence>
<evidence type="ECO:0000256" key="1">
    <source>
        <dbReference type="ARBA" id="ARBA00004651"/>
    </source>
</evidence>
<dbReference type="AlphaFoldDB" id="A0A1M5BJJ9"/>
<evidence type="ECO:0000256" key="8">
    <source>
        <dbReference type="ARBA" id="ARBA00022989"/>
    </source>
</evidence>
<dbReference type="RefSeq" id="WP_073144924.1">
    <property type="nucleotide sequence ID" value="NZ_FQUV01000006.1"/>
</dbReference>
<proteinExistence type="predicted"/>
<feature type="transmembrane region" description="Helical" evidence="11">
    <location>
        <begin position="262"/>
        <end position="279"/>
    </location>
</feature>
<keyword evidence="8 11" id="KW-1133">Transmembrane helix</keyword>
<sequence length="280" mass="29063">MSLSIFLIVVFAAFLHALWNAIVKGAGDRTIVLGLVAAGHVIPGFALLAFSAAPSSAAIPYIVASTVIHWGYYALLSIAYRTGDLSIVYPIARGLSPVLIAVGALIWVGEELPLVVWLGVFAVSAGILLLARGVFTSGISRAGLVAAVGVAVVIASYSIVDGVGVRVSGSPTGYIGWLFVSELFVVVFVFTSRWERLQNMSGRAIAIGLFGGVVSGAAYGLVLYAKTQAPLGVVSALRETSVIFAALMGVFWFSEGPRRDRLLAALIVGLGIATIAGVNV</sequence>
<dbReference type="InterPro" id="IPR000390">
    <property type="entry name" value="Small_drug/metabolite_transptr"/>
</dbReference>
<dbReference type="PANTHER" id="PTHR30561:SF9">
    <property type="entry name" value="4-AMINO-4-DEOXY-L-ARABINOSE-PHOSPHOUNDECAPRENOL FLIPPASE SUBUNIT ARNF-RELATED"/>
    <property type="match status" value="1"/>
</dbReference>
<organism evidence="13 14">
    <name type="scientific">Litoreibacter ascidiaceicola</name>
    <dbReference type="NCBI Taxonomy" id="1486859"/>
    <lineage>
        <taxon>Bacteria</taxon>
        <taxon>Pseudomonadati</taxon>
        <taxon>Pseudomonadota</taxon>
        <taxon>Alphaproteobacteria</taxon>
        <taxon>Rhodobacterales</taxon>
        <taxon>Roseobacteraceae</taxon>
        <taxon>Litoreibacter</taxon>
    </lineage>
</organism>
<dbReference type="GO" id="GO:0009103">
    <property type="term" value="P:lipopolysaccharide biosynthetic process"/>
    <property type="evidence" value="ECO:0007669"/>
    <property type="project" value="UniProtKB-KW"/>
</dbReference>
<evidence type="ECO:0000256" key="3">
    <source>
        <dbReference type="ARBA" id="ARBA00022516"/>
    </source>
</evidence>
<reference evidence="14" key="1">
    <citation type="submission" date="2016-11" db="EMBL/GenBank/DDBJ databases">
        <authorList>
            <person name="Varghese N."/>
            <person name="Submissions S."/>
        </authorList>
    </citation>
    <scope>NUCLEOTIDE SEQUENCE [LARGE SCALE GENOMIC DNA]</scope>
    <source>
        <strain evidence="14">DSM 100566</strain>
    </source>
</reference>
<protein>
    <submittedName>
        <fullName evidence="13">EamA-like transporter family protein</fullName>
    </submittedName>
</protein>
<feature type="transmembrane region" description="Helical" evidence="11">
    <location>
        <begin position="231"/>
        <end position="253"/>
    </location>
</feature>
<dbReference type="EMBL" id="FQUV01000006">
    <property type="protein sequence ID" value="SHF42608.1"/>
    <property type="molecule type" value="Genomic_DNA"/>
</dbReference>
<evidence type="ECO:0000256" key="2">
    <source>
        <dbReference type="ARBA" id="ARBA00022475"/>
    </source>
</evidence>
<keyword evidence="4" id="KW-0997">Cell inner membrane</keyword>
<feature type="transmembrane region" description="Helical" evidence="11">
    <location>
        <begin position="6"/>
        <end position="23"/>
    </location>
</feature>
<dbReference type="SUPFAM" id="SSF103481">
    <property type="entry name" value="Multidrug resistance efflux transporter EmrE"/>
    <property type="match status" value="2"/>
</dbReference>
<keyword evidence="7" id="KW-0448">Lipopolysaccharide biosynthesis</keyword>
<evidence type="ECO:0000256" key="9">
    <source>
        <dbReference type="ARBA" id="ARBA00023098"/>
    </source>
</evidence>
<dbReference type="GO" id="GO:0022857">
    <property type="term" value="F:transmembrane transporter activity"/>
    <property type="evidence" value="ECO:0007669"/>
    <property type="project" value="InterPro"/>
</dbReference>
<accession>A0A1M5BJJ9</accession>
<evidence type="ECO:0000256" key="10">
    <source>
        <dbReference type="ARBA" id="ARBA00023136"/>
    </source>
</evidence>
<dbReference type="PANTHER" id="PTHR30561">
    <property type="entry name" value="SMR FAMILY PROTON-DEPENDENT DRUG EFFLUX TRANSPORTER SUGE"/>
    <property type="match status" value="1"/>
</dbReference>
<keyword evidence="14" id="KW-1185">Reference proteome</keyword>
<keyword evidence="5" id="KW-0441">Lipid A biosynthesis</keyword>
<feature type="transmembrane region" description="Helical" evidence="11">
    <location>
        <begin position="172"/>
        <end position="192"/>
    </location>
</feature>
<dbReference type="STRING" id="1486859.SAMN05444273_1067"/>
<dbReference type="InterPro" id="IPR000620">
    <property type="entry name" value="EamA_dom"/>
</dbReference>
<evidence type="ECO:0000259" key="12">
    <source>
        <dbReference type="Pfam" id="PF00892"/>
    </source>
</evidence>
<keyword evidence="6 11" id="KW-0812">Transmembrane</keyword>
<dbReference type="GO" id="GO:0005886">
    <property type="term" value="C:plasma membrane"/>
    <property type="evidence" value="ECO:0007669"/>
    <property type="project" value="UniProtKB-SubCell"/>
</dbReference>
<dbReference type="OrthoDB" id="9783707at2"/>
<keyword evidence="10 11" id="KW-0472">Membrane</keyword>
<feature type="transmembrane region" description="Helical" evidence="11">
    <location>
        <begin position="142"/>
        <end position="160"/>
    </location>
</feature>
<evidence type="ECO:0000313" key="14">
    <source>
        <dbReference type="Proteomes" id="UP000184144"/>
    </source>
</evidence>
<feature type="transmembrane region" description="Helical" evidence="11">
    <location>
        <begin position="114"/>
        <end position="135"/>
    </location>
</feature>